<dbReference type="PROSITE" id="PS51737">
    <property type="entry name" value="RECOMBINASE_DNA_BIND"/>
    <property type="match status" value="1"/>
</dbReference>
<dbReference type="SUPFAM" id="SSF53041">
    <property type="entry name" value="Resolvase-like"/>
    <property type="match status" value="1"/>
</dbReference>
<name>A0A3M8B478_9BACL</name>
<dbReference type="GO" id="GO:0000150">
    <property type="term" value="F:DNA strand exchange activity"/>
    <property type="evidence" value="ECO:0007669"/>
    <property type="project" value="InterPro"/>
</dbReference>
<evidence type="ECO:0000313" key="4">
    <source>
        <dbReference type="EMBL" id="RNB58063.1"/>
    </source>
</evidence>
<dbReference type="Pfam" id="PF00239">
    <property type="entry name" value="Resolvase"/>
    <property type="match status" value="1"/>
</dbReference>
<dbReference type="EMBL" id="BJOD01000024">
    <property type="protein sequence ID" value="GED26519.1"/>
    <property type="molecule type" value="Genomic_DNA"/>
</dbReference>
<dbReference type="InterPro" id="IPR011109">
    <property type="entry name" value="DNA_bind_recombinase_dom"/>
</dbReference>
<dbReference type="RefSeq" id="WP_005828118.1">
    <property type="nucleotide sequence ID" value="NZ_BJOD01000024.1"/>
</dbReference>
<organism evidence="4 5">
    <name type="scientific">Brevibacillus agri</name>
    <dbReference type="NCBI Taxonomy" id="51101"/>
    <lineage>
        <taxon>Bacteria</taxon>
        <taxon>Bacillati</taxon>
        <taxon>Bacillota</taxon>
        <taxon>Bacilli</taxon>
        <taxon>Bacillales</taxon>
        <taxon>Paenibacillaceae</taxon>
        <taxon>Brevibacillus</taxon>
    </lineage>
</organism>
<dbReference type="OrthoDB" id="9811097at2"/>
<reference evidence="4 5" key="1">
    <citation type="submission" date="2018-10" db="EMBL/GenBank/DDBJ databases">
        <title>Phylogenomics of Brevibacillus.</title>
        <authorList>
            <person name="Dunlap C."/>
        </authorList>
    </citation>
    <scope>NUCLEOTIDE SEQUENCE [LARGE SCALE GENOMIC DNA]</scope>
    <source>
        <strain evidence="4 5">NRRL NRS 1219</strain>
    </source>
</reference>
<feature type="domain" description="Recombinase" evidence="2">
    <location>
        <begin position="157"/>
        <end position="274"/>
    </location>
</feature>
<proteinExistence type="predicted"/>
<dbReference type="Proteomes" id="UP000276178">
    <property type="component" value="Unassembled WGS sequence"/>
</dbReference>
<comment type="caution">
    <text evidence="4">The sequence shown here is derived from an EMBL/GenBank/DDBJ whole genome shotgun (WGS) entry which is preliminary data.</text>
</comment>
<dbReference type="InterPro" id="IPR006119">
    <property type="entry name" value="Resolv_N"/>
</dbReference>
<dbReference type="GO" id="GO:0003677">
    <property type="term" value="F:DNA binding"/>
    <property type="evidence" value="ECO:0007669"/>
    <property type="project" value="InterPro"/>
</dbReference>
<gene>
    <name evidence="3" type="ORF">BAG01nite_26210</name>
    <name evidence="4" type="ORF">EB820_06460</name>
</gene>
<dbReference type="PANTHER" id="PTHR30461">
    <property type="entry name" value="DNA-INVERTASE FROM LAMBDOID PROPHAGE"/>
    <property type="match status" value="1"/>
</dbReference>
<dbReference type="AlphaFoldDB" id="A0A3M8B478"/>
<dbReference type="InterPro" id="IPR050639">
    <property type="entry name" value="SSR_resolvase"/>
</dbReference>
<protein>
    <submittedName>
        <fullName evidence="4">Recombinase family protein</fullName>
    </submittedName>
</protein>
<dbReference type="Pfam" id="PF13408">
    <property type="entry name" value="Zn_ribbon_recom"/>
    <property type="match status" value="1"/>
</dbReference>
<evidence type="ECO:0000259" key="2">
    <source>
        <dbReference type="PROSITE" id="PS51737"/>
    </source>
</evidence>
<dbReference type="GeneID" id="82810622"/>
<dbReference type="InterPro" id="IPR038109">
    <property type="entry name" value="DNA_bind_recomb_sf"/>
</dbReference>
<dbReference type="Pfam" id="PF07508">
    <property type="entry name" value="Recombinase"/>
    <property type="match status" value="1"/>
</dbReference>
<dbReference type="EMBL" id="RHHN01000019">
    <property type="protein sequence ID" value="RNB58063.1"/>
    <property type="molecule type" value="Genomic_DNA"/>
</dbReference>
<dbReference type="InterPro" id="IPR025827">
    <property type="entry name" value="Zn_ribbon_recom_dom"/>
</dbReference>
<keyword evidence="6" id="KW-1185">Reference proteome</keyword>
<evidence type="ECO:0000313" key="6">
    <source>
        <dbReference type="Proteomes" id="UP000317180"/>
    </source>
</evidence>
<feature type="domain" description="Resolvase/invertase-type recombinase catalytic" evidence="1">
    <location>
        <begin position="2"/>
        <end position="149"/>
    </location>
</feature>
<dbReference type="CDD" id="cd03768">
    <property type="entry name" value="SR_ResInv"/>
    <property type="match status" value="1"/>
</dbReference>
<accession>A0A3M8B478</accession>
<dbReference type="PROSITE" id="PS51736">
    <property type="entry name" value="RECOMBINASES_3"/>
    <property type="match status" value="1"/>
</dbReference>
<dbReference type="Gene3D" id="3.90.1750.20">
    <property type="entry name" value="Putative Large Serine Recombinase, Chain B, Domain 2"/>
    <property type="match status" value="1"/>
</dbReference>
<dbReference type="InterPro" id="IPR036162">
    <property type="entry name" value="Resolvase-like_N_sf"/>
</dbReference>
<evidence type="ECO:0000313" key="3">
    <source>
        <dbReference type="EMBL" id="GED26519.1"/>
    </source>
</evidence>
<reference evidence="3 6" key="2">
    <citation type="submission" date="2019-06" db="EMBL/GenBank/DDBJ databases">
        <title>Whole genome shotgun sequence of Brevibacillus agri NBRC 15538.</title>
        <authorList>
            <person name="Hosoyama A."/>
            <person name="Uohara A."/>
            <person name="Ohji S."/>
            <person name="Ichikawa N."/>
        </authorList>
    </citation>
    <scope>NUCLEOTIDE SEQUENCE [LARGE SCALE GENOMIC DNA]</scope>
    <source>
        <strain evidence="3 6">NBRC 15538</strain>
    </source>
</reference>
<dbReference type="Proteomes" id="UP000317180">
    <property type="component" value="Unassembled WGS sequence"/>
</dbReference>
<dbReference type="Gene3D" id="3.40.50.1390">
    <property type="entry name" value="Resolvase, N-terminal catalytic domain"/>
    <property type="match status" value="1"/>
</dbReference>
<dbReference type="PANTHER" id="PTHR30461:SF23">
    <property type="entry name" value="DNA RECOMBINASE-RELATED"/>
    <property type="match status" value="1"/>
</dbReference>
<evidence type="ECO:0000259" key="1">
    <source>
        <dbReference type="PROSITE" id="PS51736"/>
    </source>
</evidence>
<sequence length="483" mass="54936">MRTAVYMRVSTEDQAREGFSIPAQREKLLAYVHSQGWEVAAIYADEGISAKDTNRPALKRLLRDIREGNIDVVLVYRLDRLTRSVLDLYRLLQEFEKYDVRFKSCTEVYDTTTAIGRLFITLVAALAQWERENLAERVKLGMEQMARERKRPGGPPPFGYELLAGELTVQPAEAAGVREMFARYEKGESPRQIAEWANREGLRGKNGARWSASAVLRLLKNPVYHGALRWNYTDSLQRQNAPEEWIIEEATHPAIIDKACFARVQKKMAARGSLHPRVLGSSFSFSGLLYCSRCNAPMRGKTAKSKSGGRLYVHRYYLCKNKQAGRCDAPAIREDRLEQAILTELMRYAKEALAAYAEARESLRPVAGASAEELERKRERKRRRWEAAYEEGLLSLEAFREKMAALQSEADESNPPRAAFLPAAPLPDPSLLTEWPLIWSHASEEERRLLVSILIRRVEATVSSTAAGQRQERAICLQHLVFH</sequence>
<dbReference type="SMART" id="SM00857">
    <property type="entry name" value="Resolvase"/>
    <property type="match status" value="1"/>
</dbReference>
<evidence type="ECO:0000313" key="5">
    <source>
        <dbReference type="Proteomes" id="UP000276178"/>
    </source>
</evidence>